<feature type="domain" description="ANTAR" evidence="6">
    <location>
        <begin position="177"/>
        <end position="238"/>
    </location>
</feature>
<feature type="region of interest" description="Disordered" evidence="5">
    <location>
        <begin position="1"/>
        <end position="27"/>
    </location>
</feature>
<organism evidence="7 8">
    <name type="scientific">Geodermatophilus poikilotrophus</name>
    <dbReference type="NCBI Taxonomy" id="1333667"/>
    <lineage>
        <taxon>Bacteria</taxon>
        <taxon>Bacillati</taxon>
        <taxon>Actinomycetota</taxon>
        <taxon>Actinomycetes</taxon>
        <taxon>Geodermatophilales</taxon>
        <taxon>Geodermatophilaceae</taxon>
        <taxon>Geodermatophilus</taxon>
    </lineage>
</organism>
<evidence type="ECO:0000259" key="6">
    <source>
        <dbReference type="PROSITE" id="PS50921"/>
    </source>
</evidence>
<name>A0A1I0DQ88_9ACTN</name>
<dbReference type="AlphaFoldDB" id="A0A1I0DQ88"/>
<proteinExistence type="predicted"/>
<dbReference type="SUPFAM" id="SSF52172">
    <property type="entry name" value="CheY-like"/>
    <property type="match status" value="1"/>
</dbReference>
<evidence type="ECO:0000313" key="8">
    <source>
        <dbReference type="Proteomes" id="UP000198507"/>
    </source>
</evidence>
<dbReference type="GO" id="GO:0016301">
    <property type="term" value="F:kinase activity"/>
    <property type="evidence" value="ECO:0007669"/>
    <property type="project" value="UniProtKB-KW"/>
</dbReference>
<evidence type="ECO:0000256" key="4">
    <source>
        <dbReference type="ARBA" id="ARBA00023163"/>
    </source>
</evidence>
<dbReference type="PIRSF" id="PIRSF036625">
    <property type="entry name" value="GAF_ANTAR"/>
    <property type="match status" value="1"/>
</dbReference>
<keyword evidence="3" id="KW-0805">Transcription regulation</keyword>
<keyword evidence="1" id="KW-0808">Transferase</keyword>
<gene>
    <name evidence="7" type="ORF">SAMN04488546_2084</name>
</gene>
<dbReference type="RefSeq" id="WP_175486466.1">
    <property type="nucleotide sequence ID" value="NZ_FOIE01000004.1"/>
</dbReference>
<dbReference type="SUPFAM" id="SSF55781">
    <property type="entry name" value="GAF domain-like"/>
    <property type="match status" value="1"/>
</dbReference>
<protein>
    <submittedName>
        <fullName evidence="7">GAF domain-containing protein</fullName>
    </submittedName>
</protein>
<evidence type="ECO:0000313" key="7">
    <source>
        <dbReference type="EMBL" id="SET34712.1"/>
    </source>
</evidence>
<dbReference type="Proteomes" id="UP000198507">
    <property type="component" value="Unassembled WGS sequence"/>
</dbReference>
<dbReference type="Gene3D" id="1.10.10.10">
    <property type="entry name" value="Winged helix-like DNA-binding domain superfamily/Winged helix DNA-binding domain"/>
    <property type="match status" value="1"/>
</dbReference>
<reference evidence="8" key="1">
    <citation type="submission" date="2016-10" db="EMBL/GenBank/DDBJ databases">
        <authorList>
            <person name="Varghese N."/>
            <person name="Submissions S."/>
        </authorList>
    </citation>
    <scope>NUCLEOTIDE SEQUENCE [LARGE SCALE GENOMIC DNA]</scope>
    <source>
        <strain evidence="8">DSM 44209</strain>
    </source>
</reference>
<dbReference type="Pfam" id="PF03861">
    <property type="entry name" value="ANTAR"/>
    <property type="match status" value="1"/>
</dbReference>
<evidence type="ECO:0000256" key="3">
    <source>
        <dbReference type="ARBA" id="ARBA00023015"/>
    </source>
</evidence>
<dbReference type="InterPro" id="IPR036388">
    <property type="entry name" value="WH-like_DNA-bd_sf"/>
</dbReference>
<dbReference type="SMART" id="SM01012">
    <property type="entry name" value="ANTAR"/>
    <property type="match status" value="1"/>
</dbReference>
<evidence type="ECO:0000256" key="1">
    <source>
        <dbReference type="ARBA" id="ARBA00022679"/>
    </source>
</evidence>
<dbReference type="InterPro" id="IPR012074">
    <property type="entry name" value="GAF_ANTAR"/>
</dbReference>
<evidence type="ECO:0000256" key="2">
    <source>
        <dbReference type="ARBA" id="ARBA00022777"/>
    </source>
</evidence>
<sequence>MQSATRSFSPPPPRSPELPGLPDAAPSPWLVSAARAWHAEPDEDAVARSVARSVAVLLPAGVSVTVTRLGPGRRPLPAPDPTGPRAWLDTVQLTAGEGPLPEALAGRTTAGDDLRTAPWPRFRDAARDHGVRSAVCLPLDTGTAVLGALSVYAPEPADWSGAGRRLLEPVAAHAALALAAVQRAVHLNRGLESRDVIGQAKGVLMERHRITADAAFDILARASQETHRRLRDVAELVTETGETPQPRGGSGTAR</sequence>
<dbReference type="PROSITE" id="PS50921">
    <property type="entry name" value="ANTAR"/>
    <property type="match status" value="1"/>
</dbReference>
<dbReference type="GO" id="GO:0003723">
    <property type="term" value="F:RNA binding"/>
    <property type="evidence" value="ECO:0007669"/>
    <property type="project" value="InterPro"/>
</dbReference>
<dbReference type="InterPro" id="IPR011006">
    <property type="entry name" value="CheY-like_superfamily"/>
</dbReference>
<keyword evidence="8" id="KW-1185">Reference proteome</keyword>
<dbReference type="Gene3D" id="3.30.450.40">
    <property type="match status" value="1"/>
</dbReference>
<dbReference type="InterPro" id="IPR003018">
    <property type="entry name" value="GAF"/>
</dbReference>
<keyword evidence="2" id="KW-0418">Kinase</keyword>
<dbReference type="Pfam" id="PF13185">
    <property type="entry name" value="GAF_2"/>
    <property type="match status" value="1"/>
</dbReference>
<accession>A0A1I0DQ88</accession>
<keyword evidence="4" id="KW-0804">Transcription</keyword>
<dbReference type="InterPro" id="IPR029016">
    <property type="entry name" value="GAF-like_dom_sf"/>
</dbReference>
<evidence type="ECO:0000256" key="5">
    <source>
        <dbReference type="SAM" id="MobiDB-lite"/>
    </source>
</evidence>
<dbReference type="EMBL" id="FOIE01000004">
    <property type="protein sequence ID" value="SET34712.1"/>
    <property type="molecule type" value="Genomic_DNA"/>
</dbReference>
<dbReference type="InterPro" id="IPR005561">
    <property type="entry name" value="ANTAR"/>
</dbReference>